<evidence type="ECO:0000256" key="2">
    <source>
        <dbReference type="ARBA" id="ARBA00004892"/>
    </source>
</evidence>
<dbReference type="OrthoDB" id="9766564at2"/>
<evidence type="ECO:0000313" key="9">
    <source>
        <dbReference type="Proteomes" id="UP000035704"/>
    </source>
</evidence>
<dbReference type="RefSeq" id="WP_044825424.1">
    <property type="nucleotide sequence ID" value="NZ_CP009687.1"/>
</dbReference>
<dbReference type="Gene3D" id="1.10.2020.10">
    <property type="entry name" value="uronate isomerase, domain 2, chain A"/>
    <property type="match status" value="1"/>
</dbReference>
<dbReference type="PATRIC" id="fig|84022.5.peg.896"/>
<dbReference type="Pfam" id="PF02614">
    <property type="entry name" value="UxaC"/>
    <property type="match status" value="1"/>
</dbReference>
<sequence length="466" mass="53770">MTKFMNEDFLLESKSANILFHTFAKNVPIFDYHCHLDPKEIYEDKHFEDLAELWLGGDHYKWRLMRANGTAEKFITGEGSGYEKFRAFASCMPYAMGNPLYHWSHLELQRYFNIEETLSEKTAKDIWNKANARIKQPNFSARQLIKDSNVHALCTTDDPADSLEYHLKLKNDTSFKTKVLPAMRPDKALDITSEGFIDYMNLLADVANMPISNFEELCIALKQRIAFFHEVGCKASDHGFTDLPYEAYTKDEIETIFKKAMKGSKLTQKEVDQYKTALLIFLGSEYKKKNWVMELHISALRNNSTRSLLKVGINAGFDSIHDADMAVNLSKLLDHLEKQGDLPKTILFTMNPKDNWVIASMAGNFQSDEAISKMQFGTAWWMQDHRDGMQEHMKCFANSGLLGRFIGMLTDSRSFVSYTRHEYFRRILCNLIGGWIENGEYADDLDEVGKIIEDICLNNARRYFEV</sequence>
<evidence type="ECO:0000256" key="3">
    <source>
        <dbReference type="ARBA" id="ARBA00008397"/>
    </source>
</evidence>
<dbReference type="KEGG" id="cace:CACET_c11690"/>
<evidence type="ECO:0000256" key="1">
    <source>
        <dbReference type="ARBA" id="ARBA00001165"/>
    </source>
</evidence>
<dbReference type="PANTHER" id="PTHR30068:SF4">
    <property type="entry name" value="URONATE ISOMERASE"/>
    <property type="match status" value="1"/>
</dbReference>
<keyword evidence="9" id="KW-1185">Reference proteome</keyword>
<dbReference type="Gene3D" id="3.20.20.140">
    <property type="entry name" value="Metal-dependent hydrolases"/>
    <property type="match status" value="1"/>
</dbReference>
<dbReference type="GO" id="GO:0008880">
    <property type="term" value="F:glucuronate isomerase activity"/>
    <property type="evidence" value="ECO:0007669"/>
    <property type="project" value="UniProtKB-UniRule"/>
</dbReference>
<reference evidence="8 9" key="1">
    <citation type="submission" date="2014-10" db="EMBL/GenBank/DDBJ databases">
        <title>Genome sequence of Clostridium aceticum DSM 1496.</title>
        <authorList>
            <person name="Poehlein A."/>
            <person name="Schiel-Bengelsdorf B."/>
            <person name="Gottschalk G."/>
            <person name="Duerre P."/>
            <person name="Daniel R."/>
        </authorList>
    </citation>
    <scope>NUCLEOTIDE SEQUENCE [LARGE SCALE GENOMIC DNA]</scope>
    <source>
        <strain evidence="8 9">DSM 1496</strain>
    </source>
</reference>
<comment type="pathway">
    <text evidence="2 7">Carbohydrate metabolism; pentose and glucuronate interconversion.</text>
</comment>
<dbReference type="SUPFAM" id="SSF51556">
    <property type="entry name" value="Metallo-dependent hydrolases"/>
    <property type="match status" value="1"/>
</dbReference>
<dbReference type="EMBL" id="CP009687">
    <property type="protein sequence ID" value="AKL94634.1"/>
    <property type="molecule type" value="Genomic_DNA"/>
</dbReference>
<dbReference type="GO" id="GO:0042840">
    <property type="term" value="P:D-glucuronate catabolic process"/>
    <property type="evidence" value="ECO:0007669"/>
    <property type="project" value="TreeGrafter"/>
</dbReference>
<proteinExistence type="inferred from homology"/>
<evidence type="ECO:0000313" key="8">
    <source>
        <dbReference type="EMBL" id="AKL94634.1"/>
    </source>
</evidence>
<dbReference type="InterPro" id="IPR003766">
    <property type="entry name" value="Uronate_isomerase"/>
</dbReference>
<dbReference type="HAMAP" id="MF_00675">
    <property type="entry name" value="UxaC"/>
    <property type="match status" value="1"/>
</dbReference>
<evidence type="ECO:0000256" key="7">
    <source>
        <dbReference type="HAMAP-Rule" id="MF_00675"/>
    </source>
</evidence>
<dbReference type="UniPathway" id="UPA00246"/>
<evidence type="ECO:0000256" key="4">
    <source>
        <dbReference type="ARBA" id="ARBA00012546"/>
    </source>
</evidence>
<dbReference type="STRING" id="84022.CACET_c11690"/>
<dbReference type="InterPro" id="IPR032466">
    <property type="entry name" value="Metal_Hydrolase"/>
</dbReference>
<dbReference type="GO" id="GO:0019698">
    <property type="term" value="P:D-galacturonate catabolic process"/>
    <property type="evidence" value="ECO:0007669"/>
    <property type="project" value="TreeGrafter"/>
</dbReference>
<dbReference type="AlphaFoldDB" id="A0A0D8I892"/>
<organism evidence="8 9">
    <name type="scientific">Clostridium aceticum</name>
    <dbReference type="NCBI Taxonomy" id="84022"/>
    <lineage>
        <taxon>Bacteria</taxon>
        <taxon>Bacillati</taxon>
        <taxon>Bacillota</taxon>
        <taxon>Clostridia</taxon>
        <taxon>Eubacteriales</taxon>
        <taxon>Clostridiaceae</taxon>
        <taxon>Clostridium</taxon>
    </lineage>
</organism>
<comment type="similarity">
    <text evidence="3 7">Belongs to the metallo-dependent hydrolases superfamily. Uronate isomerase family.</text>
</comment>
<dbReference type="NCBIfam" id="NF002794">
    <property type="entry name" value="PRK02925.1"/>
    <property type="match status" value="1"/>
</dbReference>
<keyword evidence="6 7" id="KW-0413">Isomerase</keyword>
<dbReference type="EC" id="5.3.1.12" evidence="4 7"/>
<evidence type="ECO:0000256" key="5">
    <source>
        <dbReference type="ARBA" id="ARBA00020555"/>
    </source>
</evidence>
<dbReference type="PANTHER" id="PTHR30068">
    <property type="entry name" value="URONATE ISOMERASE"/>
    <property type="match status" value="1"/>
</dbReference>
<evidence type="ECO:0000256" key="6">
    <source>
        <dbReference type="ARBA" id="ARBA00023235"/>
    </source>
</evidence>
<comment type="catalytic activity">
    <reaction evidence="1 7">
        <text>D-glucuronate = D-fructuronate</text>
        <dbReference type="Rhea" id="RHEA:13049"/>
        <dbReference type="ChEBI" id="CHEBI:58720"/>
        <dbReference type="ChEBI" id="CHEBI:59863"/>
        <dbReference type="EC" id="5.3.1.12"/>
    </reaction>
</comment>
<comment type="catalytic activity">
    <reaction evidence="7">
        <text>aldehydo-D-galacturonate = keto-D-tagaturonate</text>
        <dbReference type="Rhea" id="RHEA:27702"/>
        <dbReference type="ChEBI" id="CHEBI:12952"/>
        <dbReference type="ChEBI" id="CHEBI:17886"/>
    </reaction>
</comment>
<dbReference type="Proteomes" id="UP000035704">
    <property type="component" value="Chromosome"/>
</dbReference>
<gene>
    <name evidence="7 8" type="primary">uxaC</name>
    <name evidence="8" type="ORF">CACET_c11690</name>
</gene>
<protein>
    <recommendedName>
        <fullName evidence="5 7">Uronate isomerase</fullName>
        <ecNumber evidence="4 7">5.3.1.12</ecNumber>
    </recommendedName>
    <alternativeName>
        <fullName evidence="7">Glucuronate isomerase</fullName>
    </alternativeName>
    <alternativeName>
        <fullName evidence="7">Uronic isomerase</fullName>
    </alternativeName>
</protein>
<accession>A0A0D8I892</accession>
<name>A0A0D8I892_9CLOT</name>